<dbReference type="InParanoid" id="A0A078BAQ6"/>
<evidence type="ECO:0000256" key="1">
    <source>
        <dbReference type="ARBA" id="ARBA00004123"/>
    </source>
</evidence>
<dbReference type="InterPro" id="IPR051945">
    <property type="entry name" value="RRM_MRD1_RNA_proc_ribogen"/>
</dbReference>
<feature type="region of interest" description="Disordered" evidence="7">
    <location>
        <begin position="1"/>
        <end position="35"/>
    </location>
</feature>
<evidence type="ECO:0000256" key="6">
    <source>
        <dbReference type="SAM" id="Coils"/>
    </source>
</evidence>
<dbReference type="Pfam" id="PF00076">
    <property type="entry name" value="RRM_1"/>
    <property type="match status" value="5"/>
</dbReference>
<evidence type="ECO:0000256" key="2">
    <source>
        <dbReference type="ARBA" id="ARBA00022737"/>
    </source>
</evidence>
<feature type="compositionally biased region" description="Basic and acidic residues" evidence="7">
    <location>
        <begin position="380"/>
        <end position="404"/>
    </location>
</feature>
<organism evidence="9 10">
    <name type="scientific">Stylonychia lemnae</name>
    <name type="common">Ciliate</name>
    <dbReference type="NCBI Taxonomy" id="5949"/>
    <lineage>
        <taxon>Eukaryota</taxon>
        <taxon>Sar</taxon>
        <taxon>Alveolata</taxon>
        <taxon>Ciliophora</taxon>
        <taxon>Intramacronucleata</taxon>
        <taxon>Spirotrichea</taxon>
        <taxon>Stichotrichia</taxon>
        <taxon>Sporadotrichida</taxon>
        <taxon>Oxytrichidae</taxon>
        <taxon>Stylonychinae</taxon>
        <taxon>Stylonychia</taxon>
    </lineage>
</organism>
<feature type="coiled-coil region" evidence="6">
    <location>
        <begin position="572"/>
        <end position="599"/>
    </location>
</feature>
<feature type="compositionally biased region" description="Basic and acidic residues" evidence="7">
    <location>
        <begin position="136"/>
        <end position="146"/>
    </location>
</feature>
<dbReference type="InterPro" id="IPR003954">
    <property type="entry name" value="RRM_euk-type"/>
</dbReference>
<evidence type="ECO:0000256" key="4">
    <source>
        <dbReference type="ARBA" id="ARBA00023242"/>
    </source>
</evidence>
<dbReference type="GO" id="GO:0003729">
    <property type="term" value="F:mRNA binding"/>
    <property type="evidence" value="ECO:0007669"/>
    <property type="project" value="TreeGrafter"/>
</dbReference>
<feature type="region of interest" description="Disordered" evidence="7">
    <location>
        <begin position="354"/>
        <end position="404"/>
    </location>
</feature>
<feature type="compositionally biased region" description="Acidic residues" evidence="7">
    <location>
        <begin position="354"/>
        <end position="365"/>
    </location>
</feature>
<evidence type="ECO:0000256" key="5">
    <source>
        <dbReference type="PROSITE-ProRule" id="PRU00176"/>
    </source>
</evidence>
<dbReference type="GO" id="GO:0005730">
    <property type="term" value="C:nucleolus"/>
    <property type="evidence" value="ECO:0007669"/>
    <property type="project" value="TreeGrafter"/>
</dbReference>
<dbReference type="Proteomes" id="UP000039865">
    <property type="component" value="Unassembled WGS sequence"/>
</dbReference>
<dbReference type="InterPro" id="IPR035979">
    <property type="entry name" value="RBD_domain_sf"/>
</dbReference>
<dbReference type="Gene3D" id="3.30.70.330">
    <property type="match status" value="5"/>
</dbReference>
<comment type="subcellular location">
    <subcellularLocation>
        <location evidence="1">Nucleus</location>
    </subcellularLocation>
</comment>
<dbReference type="CDD" id="cd12320">
    <property type="entry name" value="RRM6_RBM19_RRM5_MRD1"/>
    <property type="match status" value="1"/>
</dbReference>
<feature type="region of interest" description="Disordered" evidence="7">
    <location>
        <begin position="118"/>
        <end position="146"/>
    </location>
</feature>
<dbReference type="PANTHER" id="PTHR48039:SF5">
    <property type="entry name" value="RNA-BINDING PROTEIN 28"/>
    <property type="match status" value="1"/>
</dbReference>
<name>A0A078BAQ6_STYLE</name>
<feature type="domain" description="RRM" evidence="8">
    <location>
        <begin position="260"/>
        <end position="337"/>
    </location>
</feature>
<dbReference type="FunCoup" id="A0A078BAQ6">
    <property type="interactions" value="186"/>
</dbReference>
<keyword evidence="4" id="KW-0539">Nucleus</keyword>
<feature type="region of interest" description="Disordered" evidence="7">
    <location>
        <begin position="193"/>
        <end position="254"/>
    </location>
</feature>
<dbReference type="InterPro" id="IPR012677">
    <property type="entry name" value="Nucleotide-bd_a/b_plait_sf"/>
</dbReference>
<evidence type="ECO:0000256" key="7">
    <source>
        <dbReference type="SAM" id="MobiDB-lite"/>
    </source>
</evidence>
<feature type="compositionally biased region" description="Basic and acidic residues" evidence="7">
    <location>
        <begin position="199"/>
        <end position="234"/>
    </location>
</feature>
<dbReference type="AlphaFoldDB" id="A0A078BAQ6"/>
<keyword evidence="2" id="KW-0677">Repeat</keyword>
<feature type="domain" description="RRM" evidence="8">
    <location>
        <begin position="491"/>
        <end position="564"/>
    </location>
</feature>
<feature type="compositionally biased region" description="Polar residues" evidence="7">
    <location>
        <begin position="1"/>
        <end position="13"/>
    </location>
</feature>
<evidence type="ECO:0000313" key="9">
    <source>
        <dbReference type="EMBL" id="CDW91650.1"/>
    </source>
</evidence>
<evidence type="ECO:0000256" key="3">
    <source>
        <dbReference type="ARBA" id="ARBA00022884"/>
    </source>
</evidence>
<keyword evidence="3 5" id="KW-0694">RNA-binding</keyword>
<feature type="domain" description="RRM" evidence="8">
    <location>
        <begin position="599"/>
        <end position="679"/>
    </location>
</feature>
<dbReference type="InterPro" id="IPR000504">
    <property type="entry name" value="RRM_dom"/>
</dbReference>
<feature type="domain" description="RRM" evidence="8">
    <location>
        <begin position="715"/>
        <end position="793"/>
    </location>
</feature>
<dbReference type="CDD" id="cd12565">
    <property type="entry name" value="RRM1_MRD1"/>
    <property type="match status" value="1"/>
</dbReference>
<reference evidence="9 10" key="1">
    <citation type="submission" date="2014-06" db="EMBL/GenBank/DDBJ databases">
        <authorList>
            <person name="Swart Estienne"/>
        </authorList>
    </citation>
    <scope>NUCLEOTIDE SEQUENCE [LARGE SCALE GENOMIC DNA]</scope>
    <source>
        <strain evidence="9 10">130c</strain>
    </source>
</reference>
<feature type="domain" description="RRM" evidence="8">
    <location>
        <begin position="34"/>
        <end position="110"/>
    </location>
</feature>
<dbReference type="SMART" id="SM00361">
    <property type="entry name" value="RRM_1"/>
    <property type="match status" value="4"/>
</dbReference>
<keyword evidence="6" id="KW-0175">Coiled coil</keyword>
<evidence type="ECO:0000259" key="8">
    <source>
        <dbReference type="PROSITE" id="PS50102"/>
    </source>
</evidence>
<proteinExistence type="predicted"/>
<dbReference type="PROSITE" id="PS50102">
    <property type="entry name" value="RRM"/>
    <property type="match status" value="5"/>
</dbReference>
<dbReference type="PANTHER" id="PTHR48039">
    <property type="entry name" value="RNA-BINDING MOTIF PROTEIN 14B"/>
    <property type="match status" value="1"/>
</dbReference>
<dbReference type="SMART" id="SM00360">
    <property type="entry name" value="RRM"/>
    <property type="match status" value="5"/>
</dbReference>
<gene>
    <name evidence="9" type="primary">Contig12293.g13131</name>
    <name evidence="9" type="ORF">STYLEM_20808</name>
</gene>
<feature type="compositionally biased region" description="Polar residues" evidence="7">
    <location>
        <begin position="124"/>
        <end position="135"/>
    </location>
</feature>
<protein>
    <submittedName>
        <fullName evidence="9">Rna recognition motif domain containing protein</fullName>
    </submittedName>
</protein>
<dbReference type="OrthoDB" id="439639at2759"/>
<dbReference type="SUPFAM" id="SSF54928">
    <property type="entry name" value="RNA-binding domain, RBD"/>
    <property type="match status" value="5"/>
</dbReference>
<dbReference type="EMBL" id="CCKQ01019627">
    <property type="protein sequence ID" value="CDW91650.1"/>
    <property type="molecule type" value="Genomic_DNA"/>
</dbReference>
<accession>A0A078BAQ6</accession>
<sequence>MSKTKSNTKQQEGGDQDHETQQEIQNSISDAPTSRLIVKNIPKHLDEQRLKLHFTKAGTVTDAKIMRKGNKSRLFGFIGFKTEDEAAQAKKYFNNTFVDTSRIQVEYAYAQNDPKLTRPWSKYSKGSSAYNLRNQPSKEEKAKLTEEERQQIEIEKEKKKEKFRSFLKVMGMSKDNKQSWNDSFTAFMADDGSGLQYTAKDDDKKKRLSKEEAKKKKLEEKEAKKSEKSKKKDEEDAEEENKEEGDEAKVNEVDSNIDEQRLYVMNLPFTITHEELRTQFEKFGEISDLEIPLRKGGQGFGFAFIKFATVEATVSAYADLDKTFYQGRKLHILPAQKKPPQEPKELIQPLNNENENENQENENLAENEVQKDEKQDEEMKEEKKEKRQEKVKEKKSTFKEEKEKEVKSNFDDETNWNYLFMNQDSVATSMASRLNISKGSLLDRNQNNLAVRLAQAETIVINQTKEWMKENGIDLDKLERTDRSKCKRSFTVIIVKNIPYSTKEEELKEIFERYGVLKRVLLSPFNTLGIVEYDNEKQAKAAMKNLAYYKINYIMPIYLEYAPVIISKSAALTKEDKKKQEKEVELEIQEDENDKKGERTIFVKNLSFATVEEQLEQVFKEAKVGKILSCKIVKNNENQLSRGYGFVELENKDKAEKAMKKLQNFILDEHALKLSISKKDIAKSDKRLKDQQLLTKRKEKTELAAVDAQEELTSNKLTVKNLAFEATDNDIRELFKTYGALRKVRLPKKVNSKSHRGFGFVEFVSSEEAKNAFKNLQHTHLYGRKIIIEWAKPDDNVTQPQEKKQKK</sequence>
<keyword evidence="10" id="KW-1185">Reference proteome</keyword>
<feature type="compositionally biased region" description="Polar residues" evidence="7">
    <location>
        <begin position="22"/>
        <end position="32"/>
    </location>
</feature>
<dbReference type="OMA" id="FNNTCIQ"/>
<evidence type="ECO:0000313" key="10">
    <source>
        <dbReference type="Proteomes" id="UP000039865"/>
    </source>
</evidence>
<feature type="compositionally biased region" description="Acidic residues" evidence="7">
    <location>
        <begin position="235"/>
        <end position="246"/>
    </location>
</feature>